<proteinExistence type="predicted"/>
<evidence type="ECO:0000313" key="2">
    <source>
        <dbReference type="Proteomes" id="UP000269669"/>
    </source>
</evidence>
<dbReference type="Proteomes" id="UP000269669">
    <property type="component" value="Unassembled WGS sequence"/>
</dbReference>
<dbReference type="AlphaFoldDB" id="A0A3R9QJZ3"/>
<organism evidence="1 2">
    <name type="scientific">Edaphobacter aggregans</name>
    <dbReference type="NCBI Taxonomy" id="570835"/>
    <lineage>
        <taxon>Bacteria</taxon>
        <taxon>Pseudomonadati</taxon>
        <taxon>Acidobacteriota</taxon>
        <taxon>Terriglobia</taxon>
        <taxon>Terriglobales</taxon>
        <taxon>Acidobacteriaceae</taxon>
        <taxon>Edaphobacter</taxon>
    </lineage>
</organism>
<name>A0A3R9QJZ3_9BACT</name>
<evidence type="ECO:0000313" key="1">
    <source>
        <dbReference type="EMBL" id="RSL18328.1"/>
    </source>
</evidence>
<accession>A0A3R9QJZ3</accession>
<dbReference type="EMBL" id="RSDW01000001">
    <property type="protein sequence ID" value="RSL18328.1"/>
    <property type="molecule type" value="Genomic_DNA"/>
</dbReference>
<dbReference type="RefSeq" id="WP_125486703.1">
    <property type="nucleotide sequence ID" value="NZ_RSDW01000001.1"/>
</dbReference>
<reference evidence="1 2" key="1">
    <citation type="submission" date="2018-12" db="EMBL/GenBank/DDBJ databases">
        <title>Sequencing of bacterial isolates from soil warming experiment in Harvard Forest, Massachusetts, USA.</title>
        <authorList>
            <person name="Deangelis K."/>
        </authorList>
    </citation>
    <scope>NUCLEOTIDE SEQUENCE [LARGE SCALE GENOMIC DNA]</scope>
    <source>
        <strain evidence="1 2">EB153</strain>
    </source>
</reference>
<comment type="caution">
    <text evidence="1">The sequence shown here is derived from an EMBL/GenBank/DDBJ whole genome shotgun (WGS) entry which is preliminary data.</text>
</comment>
<sequence>MDTANLEQVRTVSNLANKIIAKQTELEALLARWRELFPDTSPLEQAAAESLPEQPSGSLDELIVTHLERNPDREFNVAALMQELKVPSVSFGTQLSKLTLQGRIIRTGRGLYKAKSDAIRFKSIFGNQEEEPTEVGS</sequence>
<keyword evidence="2" id="KW-1185">Reference proteome</keyword>
<gene>
    <name evidence="1" type="ORF">EDE15_3890</name>
</gene>
<protein>
    <submittedName>
        <fullName evidence="1">Uncharacterized protein</fullName>
    </submittedName>
</protein>